<organism evidence="1 2">
    <name type="scientific">Periweissella fabalis</name>
    <dbReference type="NCBI Taxonomy" id="1070421"/>
    <lineage>
        <taxon>Bacteria</taxon>
        <taxon>Bacillati</taxon>
        <taxon>Bacillota</taxon>
        <taxon>Bacilli</taxon>
        <taxon>Lactobacillales</taxon>
        <taxon>Lactobacillaceae</taxon>
        <taxon>Periweissella</taxon>
    </lineage>
</organism>
<dbReference type="AlphaFoldDB" id="A0A7X6S2B3"/>
<dbReference type="Proteomes" id="UP000549765">
    <property type="component" value="Unassembled WGS sequence"/>
</dbReference>
<reference evidence="1 2" key="1">
    <citation type="submission" date="2020-04" db="EMBL/GenBank/DDBJ databases">
        <title>MicrobeNet Type strains.</title>
        <authorList>
            <person name="Nicholson A.C."/>
        </authorList>
    </citation>
    <scope>NUCLEOTIDE SEQUENCE [LARGE SCALE GENOMIC DNA]</scope>
    <source>
        <strain evidence="1 2">CCUG 61472</strain>
    </source>
</reference>
<dbReference type="EMBL" id="JAAXPN010000002">
    <property type="protein sequence ID" value="NKZ23810.1"/>
    <property type="molecule type" value="Genomic_DNA"/>
</dbReference>
<keyword evidence="2" id="KW-1185">Reference proteome</keyword>
<name>A0A7X6S2B3_9LACO</name>
<dbReference type="InterPro" id="IPR021352">
    <property type="entry name" value="DUF2971"/>
</dbReference>
<evidence type="ECO:0000313" key="2">
    <source>
        <dbReference type="Proteomes" id="UP000549765"/>
    </source>
</evidence>
<proteinExistence type="predicted"/>
<accession>A0A7X6S2B3</accession>
<evidence type="ECO:0000313" key="1">
    <source>
        <dbReference type="EMBL" id="NKZ23810.1"/>
    </source>
</evidence>
<protein>
    <submittedName>
        <fullName evidence="1">DUF2971 domain-containing protein</fullName>
    </submittedName>
</protein>
<dbReference type="RefSeq" id="WP_168721611.1">
    <property type="nucleotide sequence ID" value="NZ_JAAXPN010000002.1"/>
</dbReference>
<sequence length="619" mass="70835">MDIEQYIVDFKYNDELLENFKKHLNKDANAILKAVYGEDYDNYCDGLMQNLRALLEKFFEEGSNTQESKPKFTAKNFIDFSNKFADEAKFEKVELNGNKDWATENNAVKAVKVLLVQLLSLPESASSYFNLGDRLNNLMSDDGKSAILIFELSTIKYPERNWPFYKLGKLLIKISNNKEKLKKLQQILISSEAGGIGDKKQVSGYANIQAVKKQIDDNLKEDKIPLPFLTNINNKDEYTPEFKDAVNTYLSKANISDISSDIKETNTTVLFKDAALFELADSLSNKDDNDNIIKDAFRLVYLVSLFRAKQFAPKDSTTYYQYTGENTLKSIMSLDEPNNLEKPQIKVRLYNILGMNDPFEGKYSYNLLDYNPIESNTFMPSNTYIASFIKGKKESLAMWKMYGDDFKGVRLGFTFIENTSDTPDSDKEIFPELYQVVYFDEATISEVTKACPKSAALHEIVASNESKNEVIFAEIKKVVSNLTEKITSAEKTIADKLTVLIDQQLEKIRYLIKDSIYKSEYEYRLLVRIDSAIIKDEVAGAKAAKEVNDIQKYSEKPVLHFDKGNPKLYYEFEDVELASIIFGTSFNKAYQWIPFLSIKVPELMATNQITSSELEGRYR</sequence>
<dbReference type="Pfam" id="PF11185">
    <property type="entry name" value="DUF2971"/>
    <property type="match status" value="1"/>
</dbReference>
<comment type="caution">
    <text evidence="1">The sequence shown here is derived from an EMBL/GenBank/DDBJ whole genome shotgun (WGS) entry which is preliminary data.</text>
</comment>
<gene>
    <name evidence="1" type="ORF">HF964_03175</name>
</gene>